<organism evidence="9 13">
    <name type="scientific">Candidatus Methanofastidiosum methylothiophilum</name>
    <dbReference type="NCBI Taxonomy" id="1705564"/>
    <lineage>
        <taxon>Archaea</taxon>
        <taxon>Methanobacteriati</taxon>
        <taxon>Methanobacteriota</taxon>
        <taxon>Stenosarchaea group</taxon>
        <taxon>Candidatus Methanofastidiosia</taxon>
        <taxon>Candidatus Methanofastidiosales</taxon>
        <taxon>Candidatus Methanofastidiosaceae</taxon>
        <taxon>Candidatus Methanofastidiosum</taxon>
    </lineage>
</organism>
<evidence type="ECO:0000313" key="13">
    <source>
        <dbReference type="Proteomes" id="UP000092401"/>
    </source>
</evidence>
<dbReference type="EMBL" id="LNJC01000002">
    <property type="protein sequence ID" value="KYC51253.1"/>
    <property type="molecule type" value="Genomic_DNA"/>
</dbReference>
<evidence type="ECO:0000256" key="6">
    <source>
        <dbReference type="ARBA" id="ARBA00023004"/>
    </source>
</evidence>
<dbReference type="Pfam" id="PF13247">
    <property type="entry name" value="Fer4_11"/>
    <property type="match status" value="1"/>
</dbReference>
<keyword evidence="2" id="KW-0004">4Fe-4S</keyword>
<dbReference type="Proteomes" id="UP000092403">
    <property type="component" value="Unassembled WGS sequence"/>
</dbReference>
<feature type="domain" description="4Fe-4S ferredoxin-type" evidence="8">
    <location>
        <begin position="83"/>
        <end position="112"/>
    </location>
</feature>
<evidence type="ECO:0000256" key="4">
    <source>
        <dbReference type="ARBA" id="ARBA00022737"/>
    </source>
</evidence>
<dbReference type="Gene3D" id="3.30.70.20">
    <property type="match status" value="2"/>
</dbReference>
<dbReference type="EMBL" id="LNGF01000003">
    <property type="protein sequence ID" value="KYC48577.1"/>
    <property type="molecule type" value="Genomic_DNA"/>
</dbReference>
<dbReference type="PROSITE" id="PS00198">
    <property type="entry name" value="4FE4S_FER_1"/>
    <property type="match status" value="1"/>
</dbReference>
<reference evidence="12 13" key="1">
    <citation type="journal article" date="2016" name="ISME J.">
        <title>Chasing the elusive Euryarchaeota class WSA2: genomes reveal a uniquely fastidious methyl-reducing methanogen.</title>
        <authorList>
            <person name="Nobu M.K."/>
            <person name="Narihiro T."/>
            <person name="Kuroda K."/>
            <person name="Mei R."/>
            <person name="Liu W.T."/>
        </authorList>
    </citation>
    <scope>NUCLEOTIDE SEQUENCE [LARGE SCALE GENOMIC DNA]</scope>
    <source>
        <strain evidence="9">B03fssc0709_Meth_Bin005</strain>
        <strain evidence="10">B15fssc0709_Meth_Bin003</strain>
        <strain evidence="11">BMIXfssc0709_Meth_Bin006</strain>
    </source>
</reference>
<dbReference type="GO" id="GO:0016491">
    <property type="term" value="F:oxidoreductase activity"/>
    <property type="evidence" value="ECO:0007669"/>
    <property type="project" value="UniProtKB-ARBA"/>
</dbReference>
<dbReference type="Proteomes" id="UP000091929">
    <property type="component" value="Unassembled WGS sequence"/>
</dbReference>
<keyword evidence="6" id="KW-0408">Iron</keyword>
<evidence type="ECO:0000256" key="7">
    <source>
        <dbReference type="ARBA" id="ARBA00023014"/>
    </source>
</evidence>
<keyword evidence="4" id="KW-0677">Repeat</keyword>
<evidence type="ECO:0000313" key="9">
    <source>
        <dbReference type="EMBL" id="KYC46255.1"/>
    </source>
</evidence>
<keyword evidence="5" id="KW-0249">Electron transport</keyword>
<accession>A0A150IUA9</accession>
<dbReference type="PATRIC" id="fig|1706436.3.peg.124"/>
<feature type="domain" description="4Fe-4S ferredoxin-type" evidence="8">
    <location>
        <begin position="3"/>
        <end position="32"/>
    </location>
</feature>
<dbReference type="InterPro" id="IPR017900">
    <property type="entry name" value="4Fe4S_Fe_S_CS"/>
</dbReference>
<evidence type="ECO:0000256" key="5">
    <source>
        <dbReference type="ARBA" id="ARBA00022982"/>
    </source>
</evidence>
<keyword evidence="3" id="KW-0479">Metal-binding</keyword>
<dbReference type="PROSITE" id="PS51379">
    <property type="entry name" value="4FE4S_FER_2"/>
    <property type="match status" value="2"/>
</dbReference>
<dbReference type="PANTHER" id="PTHR43177:SF5">
    <property type="entry name" value="ANAEROBIC DIMETHYL SULFOXIDE REDUCTASE CHAIN B-RELATED"/>
    <property type="match status" value="1"/>
</dbReference>
<evidence type="ECO:0000259" key="8">
    <source>
        <dbReference type="PROSITE" id="PS51379"/>
    </source>
</evidence>
<evidence type="ECO:0000313" key="10">
    <source>
        <dbReference type="EMBL" id="KYC48577.1"/>
    </source>
</evidence>
<dbReference type="GO" id="GO:0046872">
    <property type="term" value="F:metal ion binding"/>
    <property type="evidence" value="ECO:0007669"/>
    <property type="project" value="UniProtKB-KW"/>
</dbReference>
<evidence type="ECO:0000313" key="11">
    <source>
        <dbReference type="EMBL" id="KYC51253.1"/>
    </source>
</evidence>
<dbReference type="PATRIC" id="fig|1706437.3.peg.247"/>
<dbReference type="InterPro" id="IPR050954">
    <property type="entry name" value="ET_IronSulfur_Cluster-Binding"/>
</dbReference>
<dbReference type="AlphaFoldDB" id="A0A150IN59"/>
<evidence type="ECO:0000256" key="2">
    <source>
        <dbReference type="ARBA" id="ARBA00022485"/>
    </source>
</evidence>
<accession>A0A150IN59</accession>
<proteinExistence type="predicted"/>
<dbReference type="PANTHER" id="PTHR43177">
    <property type="entry name" value="PROTEIN NRFC"/>
    <property type="match status" value="1"/>
</dbReference>
<dbReference type="InterPro" id="IPR017896">
    <property type="entry name" value="4Fe4S_Fe-S-bd"/>
</dbReference>
<keyword evidence="1" id="KW-0813">Transport</keyword>
<dbReference type="SUPFAM" id="SSF54862">
    <property type="entry name" value="4Fe-4S ferredoxins"/>
    <property type="match status" value="1"/>
</dbReference>
<evidence type="ECO:0000256" key="3">
    <source>
        <dbReference type="ARBA" id="ARBA00022723"/>
    </source>
</evidence>
<evidence type="ECO:0000256" key="1">
    <source>
        <dbReference type="ARBA" id="ARBA00022448"/>
    </source>
</evidence>
<keyword evidence="7" id="KW-0411">Iron-sulfur</keyword>
<name>A0A150IN59_9EURY</name>
<accession>A0A150J1Z6</accession>
<dbReference type="Proteomes" id="UP000092401">
    <property type="component" value="Unassembled WGS sequence"/>
</dbReference>
<dbReference type="EMBL" id="LNGE01000002">
    <property type="protein sequence ID" value="KYC46255.1"/>
    <property type="molecule type" value="Genomic_DNA"/>
</dbReference>
<dbReference type="PATRIC" id="fig|1706438.3.peg.178"/>
<protein>
    <submittedName>
        <fullName evidence="9">Hydrogenase MvhADGHdrABC F420-non-reducing hydrogenase subunit B</fullName>
    </submittedName>
</protein>
<comment type="caution">
    <text evidence="9">The sequence shown here is derived from an EMBL/GenBank/DDBJ whole genome shotgun (WGS) entry which is preliminary data.</text>
</comment>
<evidence type="ECO:0000313" key="12">
    <source>
        <dbReference type="Proteomes" id="UP000091929"/>
    </source>
</evidence>
<gene>
    <name evidence="9" type="ORF">APG10_00125</name>
    <name evidence="10" type="ORF">APG11_00248</name>
    <name evidence="11" type="ORF">APG12_00178</name>
</gene>
<sequence length="142" mass="16107">MKRRIFCDEDFCIGCRLCEVHCTVKHSKSGDIILAYKFENDKEPSRMTFEQKEYICGSIVCMNCKDPLCIKACSMGAIKIEDGTVILDNERCVGCWMCVMVCPFGAIKRGDNKAFKCDHCHTDEIPVCVLNCPNKALKYEVD</sequence>
<dbReference type="GO" id="GO:0051539">
    <property type="term" value="F:4 iron, 4 sulfur cluster binding"/>
    <property type="evidence" value="ECO:0007669"/>
    <property type="project" value="UniProtKB-KW"/>
</dbReference>